<evidence type="ECO:0000256" key="1">
    <source>
        <dbReference type="SAM" id="MobiDB-lite"/>
    </source>
</evidence>
<dbReference type="InterPro" id="IPR031568">
    <property type="entry name" value="Pet117"/>
</dbReference>
<accession>A0A8K1FBD6</accession>
<feature type="region of interest" description="Disordered" evidence="1">
    <location>
        <begin position="49"/>
        <end position="68"/>
    </location>
</feature>
<dbReference type="Proteomes" id="UP000794436">
    <property type="component" value="Unassembled WGS sequence"/>
</dbReference>
<dbReference type="Pfam" id="PF15786">
    <property type="entry name" value="PET117"/>
    <property type="match status" value="1"/>
</dbReference>
<proteinExistence type="predicted"/>
<dbReference type="AlphaFoldDB" id="A0A8K1FBD6"/>
<evidence type="ECO:0000313" key="2">
    <source>
        <dbReference type="EMBL" id="TMW57150.1"/>
    </source>
</evidence>
<comment type="caution">
    <text evidence="2">The sequence shown here is derived from an EMBL/GenBank/DDBJ whole genome shotgun (WGS) entry which is preliminary data.</text>
</comment>
<organism evidence="2 3">
    <name type="scientific">Pythium oligandrum</name>
    <name type="common">Mycoparasitic fungus</name>
    <dbReference type="NCBI Taxonomy" id="41045"/>
    <lineage>
        <taxon>Eukaryota</taxon>
        <taxon>Sar</taxon>
        <taxon>Stramenopiles</taxon>
        <taxon>Oomycota</taxon>
        <taxon>Peronosporomycetes</taxon>
        <taxon>Pythiales</taxon>
        <taxon>Pythiaceae</taxon>
        <taxon>Pythium</taxon>
    </lineage>
</organism>
<dbReference type="EMBL" id="SPLM01000144">
    <property type="protein sequence ID" value="TMW57150.1"/>
    <property type="molecule type" value="Genomic_DNA"/>
</dbReference>
<dbReference type="OrthoDB" id="76305at2759"/>
<gene>
    <name evidence="2" type="ORF">Poli38472_003075</name>
</gene>
<feature type="compositionally biased region" description="Basic and acidic residues" evidence="1">
    <location>
        <begin position="49"/>
        <end position="58"/>
    </location>
</feature>
<reference evidence="2" key="1">
    <citation type="submission" date="2019-03" db="EMBL/GenBank/DDBJ databases">
        <title>Long read genome sequence of the mycoparasitic Pythium oligandrum ATCC 38472 isolated from sugarbeet rhizosphere.</title>
        <authorList>
            <person name="Gaulin E."/>
        </authorList>
    </citation>
    <scope>NUCLEOTIDE SEQUENCE</scope>
    <source>
        <strain evidence="2">ATCC 38472_TT</strain>
    </source>
</reference>
<keyword evidence="3" id="KW-1185">Reference proteome</keyword>
<evidence type="ECO:0000313" key="3">
    <source>
        <dbReference type="Proteomes" id="UP000794436"/>
    </source>
</evidence>
<protein>
    <submittedName>
        <fullName evidence="2">Uncharacterized protein</fullName>
    </submittedName>
</protein>
<feature type="compositionally biased region" description="Low complexity" evidence="1">
    <location>
        <begin position="59"/>
        <end position="68"/>
    </location>
</feature>
<name>A0A8K1FBD6_PYTOL</name>
<sequence>MARGLAAKAPMAVFSAILAGTGYAIYYAHNQQREEKQQMRAGVIRDIKRDRMKQRELEQQQTQRQTNE</sequence>